<evidence type="ECO:0000256" key="1">
    <source>
        <dbReference type="SAM" id="Phobius"/>
    </source>
</evidence>
<evidence type="ECO:0000313" key="3">
    <source>
        <dbReference type="Proteomes" id="UP001054837"/>
    </source>
</evidence>
<sequence>MSIYFMVKYRTCEFAGEPLPPMPPSPGGQVAAFLPRVNQLPMDPPEEELEEEELEEDDLNDLIDPRSWKTWLAIGFLFVVFVWTLATLDTGYQVLFKIVIEE</sequence>
<accession>A0AAV4MSZ1</accession>
<keyword evidence="1" id="KW-0472">Membrane</keyword>
<reference evidence="2 3" key="1">
    <citation type="submission" date="2021-06" db="EMBL/GenBank/DDBJ databases">
        <title>Caerostris darwini draft genome.</title>
        <authorList>
            <person name="Kono N."/>
            <person name="Arakawa K."/>
        </authorList>
    </citation>
    <scope>NUCLEOTIDE SEQUENCE [LARGE SCALE GENOMIC DNA]</scope>
</reference>
<dbReference type="EMBL" id="BPLQ01000828">
    <property type="protein sequence ID" value="GIX75508.1"/>
    <property type="molecule type" value="Genomic_DNA"/>
</dbReference>
<keyword evidence="1" id="KW-0812">Transmembrane</keyword>
<keyword evidence="1" id="KW-1133">Transmembrane helix</keyword>
<dbReference type="AlphaFoldDB" id="A0AAV4MSZ1"/>
<evidence type="ECO:0000313" key="2">
    <source>
        <dbReference type="EMBL" id="GIX75508.1"/>
    </source>
</evidence>
<name>A0AAV4MSZ1_9ARAC</name>
<organism evidence="2 3">
    <name type="scientific">Caerostris darwini</name>
    <dbReference type="NCBI Taxonomy" id="1538125"/>
    <lineage>
        <taxon>Eukaryota</taxon>
        <taxon>Metazoa</taxon>
        <taxon>Ecdysozoa</taxon>
        <taxon>Arthropoda</taxon>
        <taxon>Chelicerata</taxon>
        <taxon>Arachnida</taxon>
        <taxon>Araneae</taxon>
        <taxon>Araneomorphae</taxon>
        <taxon>Entelegynae</taxon>
        <taxon>Araneoidea</taxon>
        <taxon>Araneidae</taxon>
        <taxon>Caerostris</taxon>
    </lineage>
</organism>
<keyword evidence="3" id="KW-1185">Reference proteome</keyword>
<gene>
    <name evidence="2" type="ORF">CDAR_298621</name>
</gene>
<proteinExistence type="predicted"/>
<dbReference type="Proteomes" id="UP001054837">
    <property type="component" value="Unassembled WGS sequence"/>
</dbReference>
<feature type="transmembrane region" description="Helical" evidence="1">
    <location>
        <begin position="70"/>
        <end position="88"/>
    </location>
</feature>
<protein>
    <submittedName>
        <fullName evidence="2">Uncharacterized protein</fullName>
    </submittedName>
</protein>
<comment type="caution">
    <text evidence="2">The sequence shown here is derived from an EMBL/GenBank/DDBJ whole genome shotgun (WGS) entry which is preliminary data.</text>
</comment>